<comment type="caution">
    <text evidence="1">The sequence shown here is derived from an EMBL/GenBank/DDBJ whole genome shotgun (WGS) entry which is preliminary data.</text>
</comment>
<dbReference type="EMBL" id="CM046391">
    <property type="protein sequence ID" value="KAI8559507.1"/>
    <property type="molecule type" value="Genomic_DNA"/>
</dbReference>
<sequence length="408" mass="45034">MGDGRVQLNIKVGGKFVGNSVNSYIDGDICYSRVVSFEFSYNNLLEVLFEVGCMPGCTFFYLRPNHTMEDGLFMVSNDADMTEMFIFHDGLGRDIECFVSQPDVENDDEEELGWEGVPPYVENDEDEELGGAGNEWLAKKYVVKINDDPDWKVKAMQNDVRRKWMLDVFEMYIYKAKRKALEMVEGAHEFEDIMPPPYRRKTGRPKKTRRKRAEEAVAEMGTIFKCIKCNQPGHNARTYKALVASTGAEVEESSTSQVSLYLVPYLVVTRETSPCPLIPTGRKGKDVSSEVTRGRDTRRGVLRGIGLSRGRGVAIEVPIGGGRGVARGVTTERVVIRSWASQRGVTLGTRVGRGVAARGGVGRGVVAKGGVSRGKEVVVAARGEVSRGKAVVVAEGEAGQEGKEWLFK</sequence>
<reference evidence="1" key="1">
    <citation type="submission" date="2022-02" db="EMBL/GenBank/DDBJ databases">
        <title>Plant Genome Project.</title>
        <authorList>
            <person name="Zhang R.-G."/>
        </authorList>
    </citation>
    <scope>NUCLEOTIDE SEQUENCE</scope>
    <source>
        <strain evidence="1">AT1</strain>
    </source>
</reference>
<evidence type="ECO:0000313" key="1">
    <source>
        <dbReference type="EMBL" id="KAI8559507.1"/>
    </source>
</evidence>
<protein>
    <submittedName>
        <fullName evidence="1">Uncharacterized protein</fullName>
    </submittedName>
</protein>
<proteinExistence type="predicted"/>
<accession>A0ACC0P1J4</accession>
<organism evidence="1 2">
    <name type="scientific">Rhododendron molle</name>
    <name type="common">Chinese azalea</name>
    <name type="synonym">Azalea mollis</name>
    <dbReference type="NCBI Taxonomy" id="49168"/>
    <lineage>
        <taxon>Eukaryota</taxon>
        <taxon>Viridiplantae</taxon>
        <taxon>Streptophyta</taxon>
        <taxon>Embryophyta</taxon>
        <taxon>Tracheophyta</taxon>
        <taxon>Spermatophyta</taxon>
        <taxon>Magnoliopsida</taxon>
        <taxon>eudicotyledons</taxon>
        <taxon>Gunneridae</taxon>
        <taxon>Pentapetalae</taxon>
        <taxon>asterids</taxon>
        <taxon>Ericales</taxon>
        <taxon>Ericaceae</taxon>
        <taxon>Ericoideae</taxon>
        <taxon>Rhodoreae</taxon>
        <taxon>Rhododendron</taxon>
    </lineage>
</organism>
<name>A0ACC0P1J4_RHOML</name>
<evidence type="ECO:0000313" key="2">
    <source>
        <dbReference type="Proteomes" id="UP001062846"/>
    </source>
</evidence>
<keyword evidence="2" id="KW-1185">Reference proteome</keyword>
<gene>
    <name evidence="1" type="ORF">RHMOL_Rhmol04G0179300</name>
</gene>
<dbReference type="Proteomes" id="UP001062846">
    <property type="component" value="Chromosome 4"/>
</dbReference>